<dbReference type="CDD" id="cd14958">
    <property type="entry name" value="NHL_PAL_like"/>
    <property type="match status" value="1"/>
</dbReference>
<feature type="repeat" description="NHL" evidence="4">
    <location>
        <begin position="159"/>
        <end position="202"/>
    </location>
</feature>
<proteinExistence type="predicted"/>
<evidence type="ECO:0000256" key="2">
    <source>
        <dbReference type="ARBA" id="ARBA00022737"/>
    </source>
</evidence>
<gene>
    <name evidence="5" type="ORF">BFL28_06035</name>
</gene>
<evidence type="ECO:0000256" key="4">
    <source>
        <dbReference type="PROSITE-ProRule" id="PRU00504"/>
    </source>
</evidence>
<name>A0A1E3LRI3_9SPHN</name>
<dbReference type="InterPro" id="IPR001258">
    <property type="entry name" value="NHL_repeat"/>
</dbReference>
<dbReference type="InterPro" id="IPR011042">
    <property type="entry name" value="6-blade_b-propeller_TolB-like"/>
</dbReference>
<keyword evidence="6" id="KW-1185">Reference proteome</keyword>
<dbReference type="Pfam" id="PF01436">
    <property type="entry name" value="NHL"/>
    <property type="match status" value="3"/>
</dbReference>
<dbReference type="PROSITE" id="PS51125">
    <property type="entry name" value="NHL"/>
    <property type="match status" value="3"/>
</dbReference>
<accession>A0A1E3LRI3</accession>
<dbReference type="PANTHER" id="PTHR10680">
    <property type="entry name" value="PEPTIDYL-GLYCINE ALPHA-AMIDATING MONOOXYGENASE"/>
    <property type="match status" value="1"/>
</dbReference>
<keyword evidence="3" id="KW-0325">Glycoprotein</keyword>
<feature type="repeat" description="NHL" evidence="4">
    <location>
        <begin position="121"/>
        <end position="155"/>
    </location>
</feature>
<keyword evidence="2" id="KW-0677">Repeat</keyword>
<dbReference type="SUPFAM" id="SSF63829">
    <property type="entry name" value="Calcium-dependent phosphotriesterase"/>
    <property type="match status" value="1"/>
</dbReference>
<dbReference type="AlphaFoldDB" id="A0A1E3LRI3"/>
<sequence length="325" mass="36040">MADWERLPPAVAHRDVTGVAVDSLDRVYLFTRYPHQILVYERDGSFVRSWGDDVFTMPHGITIGPDDRVYCVDNGDHSIRVFSLEGDLLMTLGVPGQASDTGYDPKPPYQVHMCECIAYPGGPFNRCTNLAVAPNGDLYVADGYGNCRVHRFTADGELVQSWGEIGTGPGEFHLPHGIACDAAGRVLVCDRENDRIQIFSPGGDYLGQWTDIQRPCDLAIDAAGLIYVAELWRPKGKRSFVHGEMHEDRPGRVSVLAPDGRVLARWGGLSDARHLPGNFIAPHSIAVDRHGDVYVAEVPYSFAIRPGWIPEAHGDHQIQKFVRRR</sequence>
<protein>
    <recommendedName>
        <fullName evidence="7">6-bladed beta-propeller</fullName>
    </recommendedName>
</protein>
<organism evidence="5 6">
    <name type="scientific">Sphingomonas turrisvirgatae</name>
    <dbReference type="NCBI Taxonomy" id="1888892"/>
    <lineage>
        <taxon>Bacteria</taxon>
        <taxon>Pseudomonadati</taxon>
        <taxon>Pseudomonadota</taxon>
        <taxon>Alphaproteobacteria</taxon>
        <taxon>Sphingomonadales</taxon>
        <taxon>Sphingomonadaceae</taxon>
        <taxon>Sphingomonas</taxon>
    </lineage>
</organism>
<dbReference type="STRING" id="1888892.BFL28_06035"/>
<dbReference type="OrthoDB" id="9792285at2"/>
<dbReference type="Gene3D" id="2.120.10.30">
    <property type="entry name" value="TolB, C-terminal domain"/>
    <property type="match status" value="1"/>
</dbReference>
<keyword evidence="1" id="KW-0732">Signal</keyword>
<reference evidence="5 6" key="1">
    <citation type="submission" date="2016-08" db="EMBL/GenBank/DDBJ databases">
        <title>Draft genome of the agarase producing Sphingomonas sp. MCT13.</title>
        <authorList>
            <person name="D'Andrea M.M."/>
            <person name="Rossolini G.M."/>
            <person name="Thaller M.C."/>
        </authorList>
    </citation>
    <scope>NUCLEOTIDE SEQUENCE [LARGE SCALE GENOMIC DNA]</scope>
    <source>
        <strain evidence="5 6">MCT13</strain>
    </source>
</reference>
<evidence type="ECO:0008006" key="7">
    <source>
        <dbReference type="Google" id="ProtNLM"/>
    </source>
</evidence>
<evidence type="ECO:0000313" key="6">
    <source>
        <dbReference type="Proteomes" id="UP000094487"/>
    </source>
</evidence>
<evidence type="ECO:0000256" key="3">
    <source>
        <dbReference type="ARBA" id="ARBA00023180"/>
    </source>
</evidence>
<dbReference type="Proteomes" id="UP000094487">
    <property type="component" value="Unassembled WGS sequence"/>
</dbReference>
<evidence type="ECO:0000256" key="1">
    <source>
        <dbReference type="ARBA" id="ARBA00022729"/>
    </source>
</evidence>
<dbReference type="EMBL" id="MDDS01000075">
    <property type="protein sequence ID" value="ODP36371.1"/>
    <property type="molecule type" value="Genomic_DNA"/>
</dbReference>
<comment type="caution">
    <text evidence="5">The sequence shown here is derived from an EMBL/GenBank/DDBJ whole genome shotgun (WGS) entry which is preliminary data.</text>
</comment>
<feature type="repeat" description="NHL" evidence="4">
    <location>
        <begin position="44"/>
        <end position="85"/>
    </location>
</feature>
<dbReference type="PANTHER" id="PTHR10680:SF38">
    <property type="entry name" value="BLL1368 PROTEIN"/>
    <property type="match status" value="1"/>
</dbReference>
<evidence type="ECO:0000313" key="5">
    <source>
        <dbReference type="EMBL" id="ODP36371.1"/>
    </source>
</evidence>